<feature type="compositionally biased region" description="Gly residues" evidence="1">
    <location>
        <begin position="181"/>
        <end position="191"/>
    </location>
</feature>
<sequence>MRELPKVTPLKLLSWCWTLFGLFLSVFGFLKCRSNSESSRIACDSTDCVVTMVRGGAVIEETAFPRVNLMSAELVRLYQGEIVDPTSLSRQKRRTTASSYAIKWLDAQRQTHMRPMSSRGLGRQVPRSRVQEIMKYIKREIHEVDVSQARYTSGVGLICCIFGVLLLLMRAAVGNLSSSGDGDGTAGGRSGGSSAQYRHRDVRKAG</sequence>
<evidence type="ECO:0000256" key="1">
    <source>
        <dbReference type="SAM" id="MobiDB-lite"/>
    </source>
</evidence>
<keyword evidence="2" id="KW-1133">Transmembrane helix</keyword>
<feature type="transmembrane region" description="Helical" evidence="2">
    <location>
        <begin position="155"/>
        <end position="173"/>
    </location>
</feature>
<comment type="caution">
    <text evidence="3">The sequence shown here is derived from an EMBL/GenBank/DDBJ whole genome shotgun (WGS) entry which is preliminary data.</text>
</comment>
<keyword evidence="2" id="KW-0812">Transmembrane</keyword>
<dbReference type="AlphaFoldDB" id="A0A835YLB3"/>
<dbReference type="EMBL" id="JAFCMP010000525">
    <property type="protein sequence ID" value="KAG5177467.1"/>
    <property type="molecule type" value="Genomic_DNA"/>
</dbReference>
<protein>
    <recommendedName>
        <fullName evidence="5">Transmembrane protein</fullName>
    </recommendedName>
</protein>
<dbReference type="OrthoDB" id="10485703at2759"/>
<organism evidence="3 4">
    <name type="scientific">Tribonema minus</name>
    <dbReference type="NCBI Taxonomy" id="303371"/>
    <lineage>
        <taxon>Eukaryota</taxon>
        <taxon>Sar</taxon>
        <taxon>Stramenopiles</taxon>
        <taxon>Ochrophyta</taxon>
        <taxon>PX clade</taxon>
        <taxon>Xanthophyceae</taxon>
        <taxon>Tribonematales</taxon>
        <taxon>Tribonemataceae</taxon>
        <taxon>Tribonema</taxon>
    </lineage>
</organism>
<evidence type="ECO:0000313" key="4">
    <source>
        <dbReference type="Proteomes" id="UP000664859"/>
    </source>
</evidence>
<dbReference type="Proteomes" id="UP000664859">
    <property type="component" value="Unassembled WGS sequence"/>
</dbReference>
<evidence type="ECO:0000256" key="2">
    <source>
        <dbReference type="SAM" id="Phobius"/>
    </source>
</evidence>
<evidence type="ECO:0008006" key="5">
    <source>
        <dbReference type="Google" id="ProtNLM"/>
    </source>
</evidence>
<feature type="transmembrane region" description="Helical" evidence="2">
    <location>
        <begin position="12"/>
        <end position="30"/>
    </location>
</feature>
<reference evidence="3" key="1">
    <citation type="submission" date="2021-02" db="EMBL/GenBank/DDBJ databases">
        <title>First Annotated Genome of the Yellow-green Alga Tribonema minus.</title>
        <authorList>
            <person name="Mahan K.M."/>
        </authorList>
    </citation>
    <scope>NUCLEOTIDE SEQUENCE</scope>
    <source>
        <strain evidence="3">UTEX B ZZ1240</strain>
    </source>
</reference>
<evidence type="ECO:0000313" key="3">
    <source>
        <dbReference type="EMBL" id="KAG5177467.1"/>
    </source>
</evidence>
<proteinExistence type="predicted"/>
<name>A0A835YLB3_9STRA</name>
<gene>
    <name evidence="3" type="ORF">JKP88DRAFT_242161</name>
</gene>
<feature type="region of interest" description="Disordered" evidence="1">
    <location>
        <begin position="178"/>
        <end position="206"/>
    </location>
</feature>
<keyword evidence="4" id="KW-1185">Reference proteome</keyword>
<keyword evidence="2" id="KW-0472">Membrane</keyword>
<accession>A0A835YLB3</accession>